<name>E2BWD1_HARSA</name>
<keyword evidence="7" id="KW-0808">Transferase</keyword>
<evidence type="ECO:0000313" key="7">
    <source>
        <dbReference type="EMBL" id="EFN80035.1"/>
    </source>
</evidence>
<accession>E2BWD1</accession>
<dbReference type="AlphaFoldDB" id="E2BWD1"/>
<dbReference type="SMART" id="SM00676">
    <property type="entry name" value="DM10"/>
    <property type="match status" value="1"/>
</dbReference>
<dbReference type="PROSITE" id="PS51374">
    <property type="entry name" value="NDPK_LIKE"/>
    <property type="match status" value="2"/>
</dbReference>
<dbReference type="SMART" id="SM00562">
    <property type="entry name" value="NDK"/>
    <property type="match status" value="2"/>
</dbReference>
<comment type="similarity">
    <text evidence="5">Belongs to the NDK family.</text>
</comment>
<evidence type="ECO:0000313" key="8">
    <source>
        <dbReference type="Proteomes" id="UP000008237"/>
    </source>
</evidence>
<dbReference type="PANTHER" id="PTHR43109:SF2">
    <property type="entry name" value="NUCLEOSIDE DIPHOSPHATE KINASE 7"/>
    <property type="match status" value="1"/>
</dbReference>
<sequence>MEDGRWVKSCWEEKQKKERRYEYSLERERYYNRNDWGTVWGLVGNKEGIKALARLKCGNMEERNKYWLKEEYRKCVFCKEGWDTVEHYIRECWEIKGWFVELANIGCFKMSADYSDRYVFEAEWYDKIASLLKKFYLYYFPSDNTIELFDLKTRKTFLKRTRCEGIKADDIYVGAVVTIFSRNMKITSYADTYTKNKLQTHMEKVFVFLKPDVLDKMGEILKMILNYDFQITNMKMMKLTPDEVTEHYPMKDTDNKTCIINYLTSGPVVALELLGKHGVARWKELAGPKDSNEACSTARSSLRACYGKDEIHNAVYGSENVERATQELQYFFPDAKSKTKGPKNTATLQDCTCCIIKPHAVQAKLAGAIIDDIQKAGYTINAVQQFHVNHVNAEEFLEIYKGVLPEYNAMVTELHSGPCVVMEVSRKDEGQNVIADFRNLCGPRDPEIARQIRPGTLRAKYGKTKAQNAVHCSDLPEDGVLEQAPETVLD</sequence>
<dbReference type="STRING" id="610380.E2BWD1"/>
<dbReference type="Gene3D" id="3.30.70.141">
    <property type="entry name" value="Nucleoside diphosphate kinase-like domain"/>
    <property type="match status" value="2"/>
</dbReference>
<dbReference type="Pfam" id="PF00334">
    <property type="entry name" value="NDK"/>
    <property type="match status" value="2"/>
</dbReference>
<dbReference type="Pfam" id="PF25364">
    <property type="entry name" value="PH_NDK7_N"/>
    <property type="match status" value="1"/>
</dbReference>
<dbReference type="PANTHER" id="PTHR43109">
    <property type="entry name" value="NUCLEOSIDE DIPHOSPHATE KINASE 7"/>
    <property type="match status" value="1"/>
</dbReference>
<evidence type="ECO:0000259" key="6">
    <source>
        <dbReference type="PROSITE" id="PS51336"/>
    </source>
</evidence>
<dbReference type="Gene3D" id="2.30.29.170">
    <property type="match status" value="1"/>
</dbReference>
<dbReference type="GO" id="GO:0016301">
    <property type="term" value="F:kinase activity"/>
    <property type="evidence" value="ECO:0007669"/>
    <property type="project" value="UniProtKB-KW"/>
</dbReference>
<organism evidence="8">
    <name type="scientific">Harpegnathos saltator</name>
    <name type="common">Jerdon's jumping ant</name>
    <dbReference type="NCBI Taxonomy" id="610380"/>
    <lineage>
        <taxon>Eukaryota</taxon>
        <taxon>Metazoa</taxon>
        <taxon>Ecdysozoa</taxon>
        <taxon>Arthropoda</taxon>
        <taxon>Hexapoda</taxon>
        <taxon>Insecta</taxon>
        <taxon>Pterygota</taxon>
        <taxon>Neoptera</taxon>
        <taxon>Endopterygota</taxon>
        <taxon>Hymenoptera</taxon>
        <taxon>Apocrita</taxon>
        <taxon>Aculeata</taxon>
        <taxon>Formicoidea</taxon>
        <taxon>Formicidae</taxon>
        <taxon>Ponerinae</taxon>
        <taxon>Ponerini</taxon>
        <taxon>Harpegnathos</taxon>
    </lineage>
</organism>
<dbReference type="OrthoDB" id="270127at2759"/>
<dbReference type="InterPro" id="IPR036850">
    <property type="entry name" value="NDK-like_dom_sf"/>
</dbReference>
<keyword evidence="7" id="KW-0418">Kinase</keyword>
<dbReference type="InterPro" id="IPR006602">
    <property type="entry name" value="DM10_dom"/>
</dbReference>
<dbReference type="GO" id="GO:0005813">
    <property type="term" value="C:centrosome"/>
    <property type="evidence" value="ECO:0007669"/>
    <property type="project" value="TreeGrafter"/>
</dbReference>
<keyword evidence="8" id="KW-1185">Reference proteome</keyword>
<evidence type="ECO:0000256" key="4">
    <source>
        <dbReference type="ARBA" id="ARBA00023273"/>
    </source>
</evidence>
<proteinExistence type="inferred from homology"/>
<dbReference type="InterPro" id="IPR034907">
    <property type="entry name" value="NDK-like_dom"/>
</dbReference>
<evidence type="ECO:0000256" key="5">
    <source>
        <dbReference type="PROSITE-ProRule" id="PRU00706"/>
    </source>
</evidence>
<reference evidence="7 8" key="1">
    <citation type="journal article" date="2010" name="Science">
        <title>Genomic comparison of the ants Camponotus floridanus and Harpegnathos saltator.</title>
        <authorList>
            <person name="Bonasio R."/>
            <person name="Zhang G."/>
            <person name="Ye C."/>
            <person name="Mutti N.S."/>
            <person name="Fang X."/>
            <person name="Qin N."/>
            <person name="Donahue G."/>
            <person name="Yang P."/>
            <person name="Li Q."/>
            <person name="Li C."/>
            <person name="Zhang P."/>
            <person name="Huang Z."/>
            <person name="Berger S.L."/>
            <person name="Reinberg D."/>
            <person name="Wang J."/>
            <person name="Liebig J."/>
        </authorList>
    </citation>
    <scope>NUCLEOTIDE SEQUENCE [LARGE SCALE GENOMIC DNA]</scope>
    <source>
        <strain evidence="7 8">R22 G/1</strain>
    </source>
</reference>
<keyword evidence="3" id="KW-0206">Cytoskeleton</keyword>
<dbReference type="Proteomes" id="UP000008237">
    <property type="component" value="Unassembled WGS sequence"/>
</dbReference>
<dbReference type="GO" id="GO:0005879">
    <property type="term" value="C:axonemal microtubule"/>
    <property type="evidence" value="ECO:0007669"/>
    <property type="project" value="TreeGrafter"/>
</dbReference>
<dbReference type="CDD" id="cd04412">
    <property type="entry name" value="NDPk7B"/>
    <property type="match status" value="1"/>
</dbReference>
<comment type="caution">
    <text evidence="5">Lacks conserved residue(s) required for the propagation of feature annotation.</text>
</comment>
<dbReference type="InterPro" id="IPR037993">
    <property type="entry name" value="NDPk7B"/>
</dbReference>
<evidence type="ECO:0000256" key="1">
    <source>
        <dbReference type="ARBA" id="ARBA00004430"/>
    </source>
</evidence>
<dbReference type="FunFam" id="3.30.70.141:FF:000004">
    <property type="entry name" value="Nucleoside diphosphate kinase 7"/>
    <property type="match status" value="1"/>
</dbReference>
<dbReference type="EMBL" id="GL451103">
    <property type="protein sequence ID" value="EFN80035.1"/>
    <property type="molecule type" value="Genomic_DNA"/>
</dbReference>
<dbReference type="SUPFAM" id="SSF54919">
    <property type="entry name" value="Nucleoside diphosphate kinase, NDK"/>
    <property type="match status" value="2"/>
</dbReference>
<dbReference type="FunCoup" id="E2BWD1">
    <property type="interactions" value="519"/>
</dbReference>
<dbReference type="OMA" id="HIVDCAP"/>
<comment type="subcellular location">
    <subcellularLocation>
        <location evidence="1">Cytoplasm</location>
        <location evidence="1">Cytoskeleton</location>
        <location evidence="1">Cilium axoneme</location>
    </subcellularLocation>
</comment>
<feature type="domain" description="DM10" evidence="6">
    <location>
        <begin position="114"/>
        <end position="202"/>
    </location>
</feature>
<dbReference type="PROSITE" id="PS51336">
    <property type="entry name" value="DM10"/>
    <property type="match status" value="1"/>
</dbReference>
<keyword evidence="4" id="KW-0966">Cell projection</keyword>
<protein>
    <submittedName>
        <fullName evidence="7">Nucleoside diphosphate kinase 7</fullName>
    </submittedName>
</protein>
<keyword evidence="2" id="KW-0963">Cytoplasm</keyword>
<gene>
    <name evidence="7" type="ORF">EAI_10734</name>
</gene>
<evidence type="ECO:0000256" key="3">
    <source>
        <dbReference type="ARBA" id="ARBA00023212"/>
    </source>
</evidence>
<dbReference type="InParanoid" id="E2BWD1"/>
<dbReference type="InterPro" id="IPR057579">
    <property type="entry name" value="DM10_NDK7"/>
</dbReference>
<evidence type="ECO:0000256" key="2">
    <source>
        <dbReference type="ARBA" id="ARBA00022490"/>
    </source>
</evidence>